<dbReference type="InterPro" id="IPR057369">
    <property type="entry name" value="VG15"/>
</dbReference>
<organism evidence="1 2">
    <name type="scientific">Corynebacterium freneyi DNF00450</name>
    <dbReference type="NCBI Taxonomy" id="1287475"/>
    <lineage>
        <taxon>Bacteria</taxon>
        <taxon>Bacillati</taxon>
        <taxon>Actinomycetota</taxon>
        <taxon>Actinomycetes</taxon>
        <taxon>Mycobacteriales</taxon>
        <taxon>Corynebacteriaceae</taxon>
        <taxon>Corynebacterium</taxon>
    </lineage>
</organism>
<proteinExistence type="predicted"/>
<dbReference type="RefSeq" id="WP_156968690.1">
    <property type="nucleotide sequence ID" value="NZ_JRNE01000040.1"/>
</dbReference>
<name>A0A096A947_9CORY</name>
<gene>
    <name evidence="1" type="ORF">HMPREF1650_04185</name>
</gene>
<sequence length="228" mass="25247">MTPQMMADVHQALDNTSTLAAEQIFALYEMVYGADRAEFERVVGEIAPEILASFRSTSVDIMAGALDEGTSLALSTDAMASAAYLNPNRVTGLTGWVAAELSDPESALRKLAGIGVKLVLEGPRRYSTAVAEENDTTARTFAQPGACEWCRYIAVQGHRYGAYGGEWVQQFHEHCRCVLIPASEYIEPDYVLAWDRQFDQAGDMVGSAYGKRTWRQYMAKMRELNKQI</sequence>
<reference evidence="1 2" key="1">
    <citation type="submission" date="2014-07" db="EMBL/GenBank/DDBJ databases">
        <authorList>
            <person name="McCorrison J."/>
            <person name="Sanka R."/>
            <person name="Torralba M."/>
            <person name="Gillis M."/>
            <person name="Haft D.H."/>
            <person name="Methe B."/>
            <person name="Sutton G."/>
            <person name="Nelson K.E."/>
        </authorList>
    </citation>
    <scope>NUCLEOTIDE SEQUENCE [LARGE SCALE GENOMIC DNA]</scope>
    <source>
        <strain evidence="1 2">DNF00450</strain>
    </source>
</reference>
<accession>A0A096A947</accession>
<dbReference type="Pfam" id="PF25310">
    <property type="entry name" value="VG15"/>
    <property type="match status" value="1"/>
</dbReference>
<protein>
    <recommendedName>
        <fullName evidence="3">Phage head morphogenesis domain-containing protein</fullName>
    </recommendedName>
</protein>
<evidence type="ECO:0000313" key="2">
    <source>
        <dbReference type="Proteomes" id="UP000029548"/>
    </source>
</evidence>
<dbReference type="AlphaFoldDB" id="A0A096A947"/>
<evidence type="ECO:0008006" key="3">
    <source>
        <dbReference type="Google" id="ProtNLM"/>
    </source>
</evidence>
<evidence type="ECO:0000313" key="1">
    <source>
        <dbReference type="EMBL" id="KGF17369.1"/>
    </source>
</evidence>
<comment type="caution">
    <text evidence="1">The sequence shown here is derived from an EMBL/GenBank/DDBJ whole genome shotgun (WGS) entry which is preliminary data.</text>
</comment>
<dbReference type="EMBL" id="JRNE01000040">
    <property type="protein sequence ID" value="KGF17369.1"/>
    <property type="molecule type" value="Genomic_DNA"/>
</dbReference>
<dbReference type="Proteomes" id="UP000029548">
    <property type="component" value="Unassembled WGS sequence"/>
</dbReference>